<feature type="compositionally biased region" description="Acidic residues" evidence="1">
    <location>
        <begin position="248"/>
        <end position="260"/>
    </location>
</feature>
<sequence>MNIPTNKRPRAPSASSSSSLATSPDDTNPPYKASRIGVSFLDTSATSSSSYGTATTVQGSGLVTGHPLYCNLPPTCHHKPTPIANTKDLESHYGTYHAHVCELDNCGCVFPDARLMELHQTECHDPIAALRRERGEKTFQCHIPAPTCGRNFLTPKARRLHLIQAHGYLKEYFFAVTNKGIGGLLKRWGEGATMLRKEWKPREAKGGDVNMKERRGNDDDGIDEDDSDEDQKEDDEDEVVYERYEEVETKEENEEDESADLEATPRMLPRTTGIHSPQSSIASSKGSNSRQSRHHNQHRTNNNNAGAAPADGVAGLTDSLGSLSLVPNSIKFGRGGKSGAVIPNPRGFRGRARGRGGPGGGQLVNVRGMDVDALRGAGHRGGGRGGGPGPGVGNALDGGHTDWVARGRGRGRGLPRGRGRGRGRSY</sequence>
<dbReference type="OrthoDB" id="18440at2759"/>
<evidence type="ECO:0000256" key="1">
    <source>
        <dbReference type="SAM" id="MobiDB-lite"/>
    </source>
</evidence>
<organism evidence="3 4">
    <name type="scientific">Psilocybe cyanescens</name>
    <dbReference type="NCBI Taxonomy" id="93625"/>
    <lineage>
        <taxon>Eukaryota</taxon>
        <taxon>Fungi</taxon>
        <taxon>Dikarya</taxon>
        <taxon>Basidiomycota</taxon>
        <taxon>Agaricomycotina</taxon>
        <taxon>Agaricomycetes</taxon>
        <taxon>Agaricomycetidae</taxon>
        <taxon>Agaricales</taxon>
        <taxon>Agaricineae</taxon>
        <taxon>Strophariaceae</taxon>
        <taxon>Psilocybe</taxon>
    </lineage>
</organism>
<feature type="compositionally biased region" description="Basic residues" evidence="1">
    <location>
        <begin position="407"/>
        <end position="426"/>
    </location>
</feature>
<dbReference type="AlphaFoldDB" id="A0A409WM34"/>
<feature type="compositionally biased region" description="Gly residues" evidence="1">
    <location>
        <begin position="383"/>
        <end position="392"/>
    </location>
</feature>
<protein>
    <recommendedName>
        <fullName evidence="2">C2H2-type domain-containing protein</fullName>
    </recommendedName>
</protein>
<feature type="compositionally biased region" description="Acidic residues" evidence="1">
    <location>
        <begin position="219"/>
        <end position="239"/>
    </location>
</feature>
<feature type="region of interest" description="Disordered" evidence="1">
    <location>
        <begin position="337"/>
        <end position="426"/>
    </location>
</feature>
<dbReference type="PANTHER" id="PTHR21354">
    <property type="entry name" value="ZINC FINGER PROTEIN 511"/>
    <property type="match status" value="1"/>
</dbReference>
<dbReference type="InterPro" id="IPR039258">
    <property type="entry name" value="ZNF511"/>
</dbReference>
<keyword evidence="4" id="KW-1185">Reference proteome</keyword>
<feature type="compositionally biased region" description="Polar residues" evidence="1">
    <location>
        <begin position="273"/>
        <end position="286"/>
    </location>
</feature>
<dbReference type="EMBL" id="NHYD01003369">
    <property type="protein sequence ID" value="PPQ79633.1"/>
    <property type="molecule type" value="Genomic_DNA"/>
</dbReference>
<dbReference type="Proteomes" id="UP000283269">
    <property type="component" value="Unassembled WGS sequence"/>
</dbReference>
<evidence type="ECO:0000259" key="2">
    <source>
        <dbReference type="PROSITE" id="PS00028"/>
    </source>
</evidence>
<comment type="caution">
    <text evidence="3">The sequence shown here is derived from an EMBL/GenBank/DDBJ whole genome shotgun (WGS) entry which is preliminary data.</text>
</comment>
<feature type="region of interest" description="Disordered" evidence="1">
    <location>
        <begin position="1"/>
        <end position="34"/>
    </location>
</feature>
<feature type="region of interest" description="Disordered" evidence="1">
    <location>
        <begin position="199"/>
        <end position="312"/>
    </location>
</feature>
<dbReference type="InterPro" id="IPR013087">
    <property type="entry name" value="Znf_C2H2_type"/>
</dbReference>
<gene>
    <name evidence="3" type="ORF">CVT25_003218</name>
</gene>
<name>A0A409WM34_PSICY</name>
<feature type="compositionally biased region" description="Low complexity" evidence="1">
    <location>
        <begin position="299"/>
        <end position="312"/>
    </location>
</feature>
<dbReference type="PANTHER" id="PTHR21354:SF0">
    <property type="entry name" value="ZINC FINGER PROTEIN 511"/>
    <property type="match status" value="1"/>
</dbReference>
<feature type="compositionally biased region" description="Basic and acidic residues" evidence="1">
    <location>
        <begin position="199"/>
        <end position="218"/>
    </location>
</feature>
<proteinExistence type="predicted"/>
<accession>A0A409WM34</accession>
<reference evidence="3 4" key="1">
    <citation type="journal article" date="2018" name="Evol. Lett.">
        <title>Horizontal gene cluster transfer increased hallucinogenic mushroom diversity.</title>
        <authorList>
            <person name="Reynolds H.T."/>
            <person name="Vijayakumar V."/>
            <person name="Gluck-Thaler E."/>
            <person name="Korotkin H.B."/>
            <person name="Matheny P.B."/>
            <person name="Slot J.C."/>
        </authorList>
    </citation>
    <scope>NUCLEOTIDE SEQUENCE [LARGE SCALE GENOMIC DNA]</scope>
    <source>
        <strain evidence="3 4">2631</strain>
    </source>
</reference>
<dbReference type="PROSITE" id="PS00028">
    <property type="entry name" value="ZINC_FINGER_C2H2_1"/>
    <property type="match status" value="1"/>
</dbReference>
<evidence type="ECO:0000313" key="4">
    <source>
        <dbReference type="Proteomes" id="UP000283269"/>
    </source>
</evidence>
<dbReference type="InParanoid" id="A0A409WM34"/>
<evidence type="ECO:0000313" key="3">
    <source>
        <dbReference type="EMBL" id="PPQ79633.1"/>
    </source>
</evidence>
<feature type="domain" description="C2H2-type" evidence="2">
    <location>
        <begin position="101"/>
        <end position="124"/>
    </location>
</feature>
<dbReference type="STRING" id="93625.A0A409WM34"/>